<evidence type="ECO:0000313" key="8">
    <source>
        <dbReference type="EMBL" id="ASP48595.1"/>
    </source>
</evidence>
<dbReference type="CDD" id="cd00801">
    <property type="entry name" value="INT_P4_C"/>
    <property type="match status" value="1"/>
</dbReference>
<dbReference type="Pfam" id="PF00589">
    <property type="entry name" value="Phage_integrase"/>
    <property type="match status" value="1"/>
</dbReference>
<feature type="domain" description="Tyr recombinase" evidence="6">
    <location>
        <begin position="212"/>
        <end position="399"/>
    </location>
</feature>
<dbReference type="InterPro" id="IPR010998">
    <property type="entry name" value="Integrase_recombinase_N"/>
</dbReference>
<dbReference type="Pfam" id="PF13356">
    <property type="entry name" value="Arm-DNA-bind_3"/>
    <property type="match status" value="1"/>
</dbReference>
<keyword evidence="3 5" id="KW-0238">DNA-binding</keyword>
<feature type="domain" description="Core-binding (CB)" evidence="7">
    <location>
        <begin position="107"/>
        <end position="189"/>
    </location>
</feature>
<dbReference type="InterPro" id="IPR053876">
    <property type="entry name" value="Phage_int_M"/>
</dbReference>
<dbReference type="Pfam" id="PF22022">
    <property type="entry name" value="Phage_int_M"/>
    <property type="match status" value="1"/>
</dbReference>
<dbReference type="InterPro" id="IPR013762">
    <property type="entry name" value="Integrase-like_cat_sf"/>
</dbReference>
<gene>
    <name evidence="8" type="ORF">B5D82_12930</name>
</gene>
<evidence type="ECO:0000313" key="9">
    <source>
        <dbReference type="Proteomes" id="UP000202259"/>
    </source>
</evidence>
<dbReference type="RefSeq" id="WP_081152076.1">
    <property type="nucleotide sequence ID" value="NZ_CP020465.1"/>
</dbReference>
<dbReference type="PROSITE" id="PS51900">
    <property type="entry name" value="CB"/>
    <property type="match status" value="1"/>
</dbReference>
<keyword evidence="2" id="KW-0229">DNA integration</keyword>
<dbReference type="Proteomes" id="UP000202259">
    <property type="component" value="Chromosome"/>
</dbReference>
<dbReference type="Gene3D" id="1.10.150.130">
    <property type="match status" value="1"/>
</dbReference>
<dbReference type="GO" id="GO:0006310">
    <property type="term" value="P:DNA recombination"/>
    <property type="evidence" value="ECO:0007669"/>
    <property type="project" value="UniProtKB-KW"/>
</dbReference>
<keyword evidence="4" id="KW-0233">DNA recombination</keyword>
<evidence type="ECO:0000259" key="6">
    <source>
        <dbReference type="PROSITE" id="PS51898"/>
    </source>
</evidence>
<evidence type="ECO:0000256" key="2">
    <source>
        <dbReference type="ARBA" id="ARBA00022908"/>
    </source>
</evidence>
<dbReference type="AlphaFoldDB" id="A0A222G9L9"/>
<evidence type="ECO:0000256" key="5">
    <source>
        <dbReference type="PROSITE-ProRule" id="PRU01248"/>
    </source>
</evidence>
<dbReference type="InterPro" id="IPR050808">
    <property type="entry name" value="Phage_Integrase"/>
</dbReference>
<dbReference type="InterPro" id="IPR025166">
    <property type="entry name" value="Integrase_DNA_bind_dom"/>
</dbReference>
<dbReference type="PROSITE" id="PS51898">
    <property type="entry name" value="TYR_RECOMBINASE"/>
    <property type="match status" value="1"/>
</dbReference>
<dbReference type="PANTHER" id="PTHR30629">
    <property type="entry name" value="PROPHAGE INTEGRASE"/>
    <property type="match status" value="1"/>
</dbReference>
<evidence type="ECO:0008006" key="10">
    <source>
        <dbReference type="Google" id="ProtNLM"/>
    </source>
</evidence>
<evidence type="ECO:0000256" key="1">
    <source>
        <dbReference type="ARBA" id="ARBA00008857"/>
    </source>
</evidence>
<keyword evidence="9" id="KW-1185">Reference proteome</keyword>
<dbReference type="SUPFAM" id="SSF56349">
    <property type="entry name" value="DNA breaking-rejoining enzymes"/>
    <property type="match status" value="1"/>
</dbReference>
<dbReference type="InterPro" id="IPR038488">
    <property type="entry name" value="Integrase_DNA-bd_sf"/>
</dbReference>
<organism evidence="8 9">
    <name type="scientific">Cognaticolwellia beringensis</name>
    <dbReference type="NCBI Taxonomy" id="1967665"/>
    <lineage>
        <taxon>Bacteria</taxon>
        <taxon>Pseudomonadati</taxon>
        <taxon>Pseudomonadota</taxon>
        <taxon>Gammaproteobacteria</taxon>
        <taxon>Alteromonadales</taxon>
        <taxon>Colwelliaceae</taxon>
        <taxon>Cognaticolwellia</taxon>
    </lineage>
</organism>
<dbReference type="KEGG" id="cber:B5D82_12930"/>
<dbReference type="OrthoDB" id="9795573at2"/>
<name>A0A222G9L9_9GAMM</name>
<protein>
    <recommendedName>
        <fullName evidence="10">Integrase</fullName>
    </recommendedName>
</protein>
<evidence type="ECO:0000256" key="4">
    <source>
        <dbReference type="ARBA" id="ARBA00023172"/>
    </source>
</evidence>
<dbReference type="InterPro" id="IPR011010">
    <property type="entry name" value="DNA_brk_join_enz"/>
</dbReference>
<dbReference type="EMBL" id="CP020465">
    <property type="protein sequence ID" value="ASP48595.1"/>
    <property type="molecule type" value="Genomic_DNA"/>
</dbReference>
<dbReference type="PANTHER" id="PTHR30629:SF6">
    <property type="entry name" value="PROPHAGE INTEGRASE INTA-RELATED"/>
    <property type="match status" value="1"/>
</dbReference>
<sequence>MPRRTIPISDTEIRNTKVQDGKKEKVLYDGSGLQMHIQATGSRIWRFRYKHPIKGDRKFITFGHYPALTLSKAREMTSSAHRLLTSGLDPQFEREKELQAKAYEHSNTFAKIANEFIDKVKSKKVSQNHAEAIKDSLILHVFPYVGKKPINVLEALDFIEALRPMSNKGTLEQLSRVCQRINEVMDYAVNCGKIKYNPAQKISKVFESSKDVHYPTIRPTELPTLIKALAYANIQRKTRALIEFQLHTMTRPIEAVSAQWNHIDFSERVWKIPAKIMKMKKDHTIPLTEPVLKILQFMKSISGCNDLVFPSSKDPKKHMSSSTANTALKRNGFKGVLVAHGMRSIASTYLNENTDKMIPIVKRHRKELIEVCLAHKERDEVREAYNHAEYIEARRKILNEWSDFILKSAKGFGTISNLLD</sequence>
<evidence type="ECO:0000256" key="3">
    <source>
        <dbReference type="ARBA" id="ARBA00023125"/>
    </source>
</evidence>
<proteinExistence type="inferred from homology"/>
<dbReference type="Gene3D" id="1.10.443.10">
    <property type="entry name" value="Intergrase catalytic core"/>
    <property type="match status" value="1"/>
</dbReference>
<accession>A0A222G9L9</accession>
<dbReference type="InterPro" id="IPR002104">
    <property type="entry name" value="Integrase_catalytic"/>
</dbReference>
<evidence type="ECO:0000259" key="7">
    <source>
        <dbReference type="PROSITE" id="PS51900"/>
    </source>
</evidence>
<reference evidence="8 9" key="1">
    <citation type="submission" date="2017-08" db="EMBL/GenBank/DDBJ databases">
        <title>Complete genome of Colwellia sp. NB097-1, a psychrophile bacterium ioslated from Bering Sea.</title>
        <authorList>
            <person name="Chen X."/>
        </authorList>
    </citation>
    <scope>NUCLEOTIDE SEQUENCE [LARGE SCALE GENOMIC DNA]</scope>
    <source>
        <strain evidence="8 9">NB097-1</strain>
    </source>
</reference>
<comment type="similarity">
    <text evidence="1">Belongs to the 'phage' integrase family.</text>
</comment>
<dbReference type="Gene3D" id="3.30.160.390">
    <property type="entry name" value="Integrase, DNA-binding domain"/>
    <property type="match status" value="1"/>
</dbReference>
<dbReference type="GO" id="GO:0003677">
    <property type="term" value="F:DNA binding"/>
    <property type="evidence" value="ECO:0007669"/>
    <property type="project" value="UniProtKB-UniRule"/>
</dbReference>
<dbReference type="InterPro" id="IPR044068">
    <property type="entry name" value="CB"/>
</dbReference>
<dbReference type="GO" id="GO:0015074">
    <property type="term" value="P:DNA integration"/>
    <property type="evidence" value="ECO:0007669"/>
    <property type="project" value="UniProtKB-KW"/>
</dbReference>